<dbReference type="Gene3D" id="1.25.40.10">
    <property type="entry name" value="Tetratricopeptide repeat domain"/>
    <property type="match status" value="2"/>
</dbReference>
<keyword evidence="4" id="KW-1185">Reference proteome</keyword>
<dbReference type="RefSeq" id="WP_167298736.1">
    <property type="nucleotide sequence ID" value="NZ_CP170557.1"/>
</dbReference>
<comment type="caution">
    <text evidence="3">The sequence shown here is derived from an EMBL/GenBank/DDBJ whole genome shotgun (WGS) entry which is preliminary data.</text>
</comment>
<proteinExistence type="predicted"/>
<dbReference type="AlphaFoldDB" id="A0A7X5UY12"/>
<dbReference type="EMBL" id="JAASQV010000001">
    <property type="protein sequence ID" value="NIJ64370.1"/>
    <property type="molecule type" value="Genomic_DNA"/>
</dbReference>
<accession>A0A7X5UY12</accession>
<keyword evidence="2" id="KW-0732">Signal</keyword>
<feature type="signal peptide" evidence="2">
    <location>
        <begin position="1"/>
        <end position="19"/>
    </location>
</feature>
<name>A0A7X5UY12_9SPHN</name>
<dbReference type="Proteomes" id="UP000564677">
    <property type="component" value="Unassembled WGS sequence"/>
</dbReference>
<evidence type="ECO:0000313" key="4">
    <source>
        <dbReference type="Proteomes" id="UP000564677"/>
    </source>
</evidence>
<protein>
    <recommendedName>
        <fullName evidence="5">Tetratricopeptide repeat protein</fullName>
    </recommendedName>
</protein>
<dbReference type="InterPro" id="IPR011990">
    <property type="entry name" value="TPR-like_helical_dom_sf"/>
</dbReference>
<sequence length="418" mass="44473">MNFASKLALAAVLSLGATALTVAPAAAQKKKDDKNAPAANQLQVSDEFRKPAAAAEAAVKAKDWATAEPQITAAEAAAKNDDEKFFAASMRLQLELGRGNEAGQIAPLQVLVASPRSAPDAVGPYNARLNFLLGKAAASQKKHADVINYMTKARQLGEKNVDIPLMLANSYAATGKNAEAAAEARNAIEFAKSTGQKAPEAWYQFAIPKVTATGNREATYDWLAYYLKDYPAVKNWRWAIEVLGQGAKGSDRAAKTERIDLYRLRRITNSLADRGDYADYAYAAQSSGLPWEAISVIEEGRKNGKLPTTDPDGNRTYTAAQAGVKSSPSLDVLAKQGGAGNADALLAAGDNARALELYDAALAKGGADANEINLHRGIALQRLGRKEEAKTAFQAVKTGPYVNVALLWQVSLETPPLS</sequence>
<evidence type="ECO:0000256" key="2">
    <source>
        <dbReference type="SAM" id="SignalP"/>
    </source>
</evidence>
<feature type="chain" id="PRO_5030714897" description="Tetratricopeptide repeat protein" evidence="2">
    <location>
        <begin position="20"/>
        <end position="418"/>
    </location>
</feature>
<evidence type="ECO:0000256" key="1">
    <source>
        <dbReference type="SAM" id="MobiDB-lite"/>
    </source>
</evidence>
<evidence type="ECO:0000313" key="3">
    <source>
        <dbReference type="EMBL" id="NIJ64370.1"/>
    </source>
</evidence>
<organism evidence="3 4">
    <name type="scientific">Sphingomonas leidyi</name>
    <dbReference type="NCBI Taxonomy" id="68569"/>
    <lineage>
        <taxon>Bacteria</taxon>
        <taxon>Pseudomonadati</taxon>
        <taxon>Pseudomonadota</taxon>
        <taxon>Alphaproteobacteria</taxon>
        <taxon>Sphingomonadales</taxon>
        <taxon>Sphingomonadaceae</taxon>
        <taxon>Sphingomonas</taxon>
    </lineage>
</organism>
<evidence type="ECO:0008006" key="5">
    <source>
        <dbReference type="Google" id="ProtNLM"/>
    </source>
</evidence>
<feature type="region of interest" description="Disordered" evidence="1">
    <location>
        <begin position="26"/>
        <end position="45"/>
    </location>
</feature>
<reference evidence="3 4" key="1">
    <citation type="submission" date="2020-03" db="EMBL/GenBank/DDBJ databases">
        <title>Genomic Encyclopedia of Type Strains, Phase IV (KMG-IV): sequencing the most valuable type-strain genomes for metagenomic binning, comparative biology and taxonomic classification.</title>
        <authorList>
            <person name="Goeker M."/>
        </authorList>
    </citation>
    <scope>NUCLEOTIDE SEQUENCE [LARGE SCALE GENOMIC DNA]</scope>
    <source>
        <strain evidence="3 4">DSM 4733</strain>
    </source>
</reference>
<dbReference type="SUPFAM" id="SSF48452">
    <property type="entry name" value="TPR-like"/>
    <property type="match status" value="1"/>
</dbReference>
<gene>
    <name evidence="3" type="ORF">FHR20_001301</name>
</gene>